<name>C9LWY1_SELS3</name>
<reference evidence="1 2" key="1">
    <citation type="submission" date="2009-09" db="EMBL/GenBank/DDBJ databases">
        <authorList>
            <person name="Weinstock G."/>
            <person name="Sodergren E."/>
            <person name="Clifton S."/>
            <person name="Fulton L."/>
            <person name="Fulton B."/>
            <person name="Courtney L."/>
            <person name="Fronick C."/>
            <person name="Harrison M."/>
            <person name="Strong C."/>
            <person name="Farmer C."/>
            <person name="Delahaunty K."/>
            <person name="Markovic C."/>
            <person name="Hall O."/>
            <person name="Minx P."/>
            <person name="Tomlinson C."/>
            <person name="Mitreva M."/>
            <person name="Nelson J."/>
            <person name="Hou S."/>
            <person name="Wollam A."/>
            <person name="Pepin K.H."/>
            <person name="Johnson M."/>
            <person name="Bhonagiri V."/>
            <person name="Nash W.E."/>
            <person name="Warren W."/>
            <person name="Chinwalla A."/>
            <person name="Mardis E.R."/>
            <person name="Wilson R.K."/>
        </authorList>
    </citation>
    <scope>NUCLEOTIDE SEQUENCE [LARGE SCALE GENOMIC DNA]</scope>
    <source>
        <strain evidence="2">ATCC 35185 / DSM 20758 / VPI D19B-28</strain>
    </source>
</reference>
<proteinExistence type="predicted"/>
<dbReference type="AlphaFoldDB" id="C9LWY1"/>
<comment type="caution">
    <text evidence="1">The sequence shown here is derived from an EMBL/GenBank/DDBJ whole genome shotgun (WGS) entry which is preliminary data.</text>
</comment>
<accession>C9LWY1</accession>
<evidence type="ECO:0000313" key="2">
    <source>
        <dbReference type="Proteomes" id="UP000003505"/>
    </source>
</evidence>
<dbReference type="EMBL" id="ACKP02000046">
    <property type="protein sequence ID" value="EEX76657.1"/>
    <property type="molecule type" value="Genomic_DNA"/>
</dbReference>
<dbReference type="Proteomes" id="UP000003505">
    <property type="component" value="Unassembled WGS sequence"/>
</dbReference>
<sequence>MLYFNKAIEKPPRVQLGGFSCTGFDHNNVYYESPRSQAEGAG</sequence>
<protein>
    <submittedName>
        <fullName evidence="1">Uncharacterized protein</fullName>
    </submittedName>
</protein>
<gene>
    <name evidence="1" type="ORF">SELSPUOL_01987</name>
</gene>
<organism evidence="1 2">
    <name type="scientific">Selenomonas sputigena (strain ATCC 35185 / DSM 20758 / CCUG 44933 / VPI D19B-28)</name>
    <dbReference type="NCBI Taxonomy" id="546271"/>
    <lineage>
        <taxon>Bacteria</taxon>
        <taxon>Bacillati</taxon>
        <taxon>Bacillota</taxon>
        <taxon>Negativicutes</taxon>
        <taxon>Selenomonadales</taxon>
        <taxon>Selenomonadaceae</taxon>
        <taxon>Selenomonas</taxon>
    </lineage>
</organism>
<evidence type="ECO:0000313" key="1">
    <source>
        <dbReference type="EMBL" id="EEX76657.1"/>
    </source>
</evidence>